<dbReference type="EMBL" id="OMOD01000160">
    <property type="protein sequence ID" value="SPF46198.1"/>
    <property type="molecule type" value="Genomic_DNA"/>
</dbReference>
<evidence type="ECO:0000256" key="1">
    <source>
        <dbReference type="SAM" id="MobiDB-lite"/>
    </source>
</evidence>
<dbReference type="AlphaFoldDB" id="A0A2U3L2U7"/>
<organism evidence="2 3">
    <name type="scientific">Candidatus Sulfotelmatobacter kueseliae</name>
    <dbReference type="NCBI Taxonomy" id="2042962"/>
    <lineage>
        <taxon>Bacteria</taxon>
        <taxon>Pseudomonadati</taxon>
        <taxon>Acidobacteriota</taxon>
        <taxon>Terriglobia</taxon>
        <taxon>Terriglobales</taxon>
        <taxon>Candidatus Korobacteraceae</taxon>
        <taxon>Candidatus Sulfotelmatobacter</taxon>
    </lineage>
</organism>
<reference evidence="3" key="1">
    <citation type="submission" date="2018-02" db="EMBL/GenBank/DDBJ databases">
        <authorList>
            <person name="Hausmann B."/>
        </authorList>
    </citation>
    <scope>NUCLEOTIDE SEQUENCE [LARGE SCALE GENOMIC DNA]</scope>
    <source>
        <strain evidence="3">Peat soil MAG SbA1</strain>
    </source>
</reference>
<accession>A0A2U3L2U7</accession>
<evidence type="ECO:0000313" key="2">
    <source>
        <dbReference type="EMBL" id="SPF46198.1"/>
    </source>
</evidence>
<sequence length="113" mass="12873">MLIEKLAAGVVQVQTPIGPRYLIPSFFQRVYLLWMFRNFPILPHAVLSSRQQRMIDRMCGEQRFASLPYAHGVDDVPVIGTVEHRPPLADLPPRRPVASETARSLTAEVRQRP</sequence>
<evidence type="ECO:0000313" key="3">
    <source>
        <dbReference type="Proteomes" id="UP000238701"/>
    </source>
</evidence>
<proteinExistence type="predicted"/>
<gene>
    <name evidence="2" type="ORF">SBA1_640006</name>
</gene>
<dbReference type="Proteomes" id="UP000238701">
    <property type="component" value="Unassembled WGS sequence"/>
</dbReference>
<name>A0A2U3L2U7_9BACT</name>
<feature type="region of interest" description="Disordered" evidence="1">
    <location>
        <begin position="85"/>
        <end position="113"/>
    </location>
</feature>
<protein>
    <submittedName>
        <fullName evidence="2">Uncharacterized protein</fullName>
    </submittedName>
</protein>